<organism evidence="1">
    <name type="scientific">bacterium 19MO03SA05</name>
    <dbReference type="NCBI Taxonomy" id="2920620"/>
    <lineage>
        <taxon>Bacteria</taxon>
    </lineage>
</organism>
<proteinExistence type="predicted"/>
<dbReference type="EMBL" id="CP095350">
    <property type="protein sequence ID" value="XAG84338.1"/>
    <property type="molecule type" value="Genomic_DNA"/>
</dbReference>
<dbReference type="AlphaFoldDB" id="A0AAU6VFG6"/>
<protein>
    <recommendedName>
        <fullName evidence="2">ParB/Sulfiredoxin domain-containing protein</fullName>
    </recommendedName>
</protein>
<name>A0AAU6VFG6_UNCXX</name>
<reference evidence="1" key="1">
    <citation type="submission" date="2022-03" db="EMBL/GenBank/DDBJ databases">
        <title>Sea Food Isolates.</title>
        <authorList>
            <person name="Li c."/>
        </authorList>
    </citation>
    <scope>NUCLEOTIDE SEQUENCE</scope>
    <source>
        <strain evidence="1">19MO03SA05</strain>
    </source>
</reference>
<evidence type="ECO:0000313" key="1">
    <source>
        <dbReference type="EMBL" id="XAG84338.1"/>
    </source>
</evidence>
<accession>A0AAU6VFG6</accession>
<gene>
    <name evidence="1" type="ORF">MRM63_12635</name>
</gene>
<evidence type="ECO:0008006" key="2">
    <source>
        <dbReference type="Google" id="ProtNLM"/>
    </source>
</evidence>
<sequence length="296" mass="34572">MNERARLDTIIVWGHGLQHLDGILRMIRETEHFEIVRFIKHRPKNMKKFVNQVYSYDYAPLAHLKSKIKYLRKVEPCLMCVVIRNTRPSIDILGEGKFRHKESLRLKSLKTEIREKFNPYVNGCMTHDHVIHATDNEEQTYHILKAVGAEDVSDYYRNNLFSTPFFLGAIDTYQVIELDIEQLVCGQIVGEEFKYSTVNVPISDSVQYQALLSEAGQSHYQSYIEKFRGTALKADYDLEKYIELSQHFSYLSDGYETHFVTVRKNDDGQYVVVDGLHRASMHYHQKNSKIKVCLIN</sequence>